<evidence type="ECO:0000313" key="6">
    <source>
        <dbReference type="Proteomes" id="UP000676917"/>
    </source>
</evidence>
<gene>
    <name evidence="5" type="primary">hit</name>
    <name evidence="5" type="ORF">J43TS3_03030</name>
</gene>
<dbReference type="PROSITE" id="PS00892">
    <property type="entry name" value="HIT_1"/>
    <property type="match status" value="1"/>
</dbReference>
<dbReference type="RefSeq" id="WP_212919220.1">
    <property type="nucleotide sequence ID" value="NZ_BORP01000001.1"/>
</dbReference>
<dbReference type="PANTHER" id="PTHR46648:SF1">
    <property type="entry name" value="ADENOSINE 5'-MONOPHOSPHORAMIDASE HNT1"/>
    <property type="match status" value="1"/>
</dbReference>
<dbReference type="Gene3D" id="3.30.428.10">
    <property type="entry name" value="HIT-like"/>
    <property type="match status" value="1"/>
</dbReference>
<dbReference type="FunFam" id="3.30.428.10:FF:000014">
    <property type="entry name" value="Putative histidine triad (HIT) protein"/>
    <property type="match status" value="1"/>
</dbReference>
<sequence>MAHEDCIFCKIIAGEIPSAKVYEDDYVYAFLDISQVTKGHTLVIPKIHTKNIYETPSEIASELFARIPKIANAIKEAYQPAGLNLLNNNEPAADQSVFHLHIHLIPRYGEGDGYSANWKVHTNEYKQEDLQRIAADINKEIK</sequence>
<dbReference type="GO" id="GO:0003824">
    <property type="term" value="F:catalytic activity"/>
    <property type="evidence" value="ECO:0007669"/>
    <property type="project" value="InterPro"/>
</dbReference>
<dbReference type="InterPro" id="IPR011146">
    <property type="entry name" value="HIT-like"/>
</dbReference>
<proteinExistence type="predicted"/>
<dbReference type="PANTHER" id="PTHR46648">
    <property type="entry name" value="HIT FAMILY PROTEIN 1"/>
    <property type="match status" value="1"/>
</dbReference>
<keyword evidence="6" id="KW-1185">Reference proteome</keyword>
<evidence type="ECO:0000256" key="1">
    <source>
        <dbReference type="PIRSR" id="PIRSR601310-1"/>
    </source>
</evidence>
<feature type="short sequence motif" description="Histidine triad motif" evidence="2 3">
    <location>
        <begin position="99"/>
        <end position="103"/>
    </location>
</feature>
<reference evidence="5" key="1">
    <citation type="submission" date="2021-03" db="EMBL/GenBank/DDBJ databases">
        <title>Antimicrobial resistance genes in bacteria isolated from Japanese honey, and their potential for conferring macrolide and lincosamide resistance in the American foulbrood pathogen Paenibacillus larvae.</title>
        <authorList>
            <person name="Okamoto M."/>
            <person name="Kumagai M."/>
            <person name="Kanamori H."/>
            <person name="Takamatsu D."/>
        </authorList>
    </citation>
    <scope>NUCLEOTIDE SEQUENCE</scope>
    <source>
        <strain evidence="5">J43TS3</strain>
    </source>
</reference>
<name>A0A920C6H4_9BACI</name>
<dbReference type="InterPro" id="IPR019808">
    <property type="entry name" value="Histidine_triad_CS"/>
</dbReference>
<feature type="domain" description="HIT" evidence="4">
    <location>
        <begin position="7"/>
        <end position="115"/>
    </location>
</feature>
<organism evidence="5 6">
    <name type="scientific">Ornithinibacillus bavariensis</name>
    <dbReference type="NCBI Taxonomy" id="545502"/>
    <lineage>
        <taxon>Bacteria</taxon>
        <taxon>Bacillati</taxon>
        <taxon>Bacillota</taxon>
        <taxon>Bacilli</taxon>
        <taxon>Bacillales</taxon>
        <taxon>Bacillaceae</taxon>
        <taxon>Ornithinibacillus</taxon>
    </lineage>
</organism>
<dbReference type="Proteomes" id="UP000676917">
    <property type="component" value="Unassembled WGS sequence"/>
</dbReference>
<dbReference type="EMBL" id="BORP01000001">
    <property type="protein sequence ID" value="GIO25692.1"/>
    <property type="molecule type" value="Genomic_DNA"/>
</dbReference>
<evidence type="ECO:0000256" key="2">
    <source>
        <dbReference type="PIRSR" id="PIRSR601310-3"/>
    </source>
</evidence>
<evidence type="ECO:0000313" key="5">
    <source>
        <dbReference type="EMBL" id="GIO25692.1"/>
    </source>
</evidence>
<dbReference type="GO" id="GO:0009117">
    <property type="term" value="P:nucleotide metabolic process"/>
    <property type="evidence" value="ECO:0007669"/>
    <property type="project" value="TreeGrafter"/>
</dbReference>
<accession>A0A920C6H4</accession>
<dbReference type="PRINTS" id="PR00332">
    <property type="entry name" value="HISTRIAD"/>
</dbReference>
<dbReference type="InterPro" id="IPR036265">
    <property type="entry name" value="HIT-like_sf"/>
</dbReference>
<evidence type="ECO:0000259" key="4">
    <source>
        <dbReference type="PROSITE" id="PS51084"/>
    </source>
</evidence>
<dbReference type="Pfam" id="PF01230">
    <property type="entry name" value="HIT"/>
    <property type="match status" value="1"/>
</dbReference>
<dbReference type="AlphaFoldDB" id="A0A920C6H4"/>
<dbReference type="SUPFAM" id="SSF54197">
    <property type="entry name" value="HIT-like"/>
    <property type="match status" value="1"/>
</dbReference>
<dbReference type="InterPro" id="IPR001310">
    <property type="entry name" value="Histidine_triad_HIT"/>
</dbReference>
<dbReference type="PROSITE" id="PS51084">
    <property type="entry name" value="HIT_2"/>
    <property type="match status" value="1"/>
</dbReference>
<evidence type="ECO:0000256" key="3">
    <source>
        <dbReference type="PROSITE-ProRule" id="PRU00464"/>
    </source>
</evidence>
<feature type="active site" description="Tele-AMP-histidine intermediate" evidence="1">
    <location>
        <position position="101"/>
    </location>
</feature>
<dbReference type="InterPro" id="IPR039384">
    <property type="entry name" value="HINT"/>
</dbReference>
<dbReference type="Gene3D" id="1.20.5.1170">
    <property type="entry name" value="HIT-like"/>
    <property type="match status" value="1"/>
</dbReference>
<dbReference type="CDD" id="cd01277">
    <property type="entry name" value="HINT_subgroup"/>
    <property type="match status" value="1"/>
</dbReference>
<protein>
    <submittedName>
        <fullName evidence="5">Protein hit</fullName>
    </submittedName>
</protein>
<comment type="caution">
    <text evidence="5">The sequence shown here is derived from an EMBL/GenBank/DDBJ whole genome shotgun (WGS) entry which is preliminary data.</text>
</comment>